<protein>
    <recommendedName>
        <fullName evidence="3">Photosynthesis system II assembly factor Ycf48/Hcf136-like domain-containing protein</fullName>
    </recommendedName>
</protein>
<organism evidence="4">
    <name type="scientific">Candidatus Kentrum sp. LPFa</name>
    <dbReference type="NCBI Taxonomy" id="2126335"/>
    <lineage>
        <taxon>Bacteria</taxon>
        <taxon>Pseudomonadati</taxon>
        <taxon>Pseudomonadota</taxon>
        <taxon>Gammaproteobacteria</taxon>
        <taxon>Candidatus Kentrum</taxon>
    </lineage>
</organism>
<feature type="domain" description="Photosynthesis system II assembly factor Ycf48/Hcf136-like" evidence="3">
    <location>
        <begin position="115"/>
        <end position="332"/>
    </location>
</feature>
<dbReference type="PANTHER" id="PTHR47199:SF2">
    <property type="entry name" value="PHOTOSYSTEM II STABILITY_ASSEMBLY FACTOR HCF136, CHLOROPLASTIC"/>
    <property type="match status" value="1"/>
</dbReference>
<keyword evidence="2" id="KW-0604">Photosystem II</keyword>
<dbReference type="SUPFAM" id="SSF110296">
    <property type="entry name" value="Oligoxyloglucan reducing end-specific cellobiohydrolase"/>
    <property type="match status" value="1"/>
</dbReference>
<dbReference type="GO" id="GO:0015979">
    <property type="term" value="P:photosynthesis"/>
    <property type="evidence" value="ECO:0007669"/>
    <property type="project" value="UniProtKB-KW"/>
</dbReference>
<evidence type="ECO:0000256" key="2">
    <source>
        <dbReference type="ARBA" id="ARBA00023276"/>
    </source>
</evidence>
<dbReference type="AlphaFoldDB" id="A0A450XS95"/>
<dbReference type="GO" id="GO:0009523">
    <property type="term" value="C:photosystem II"/>
    <property type="evidence" value="ECO:0007669"/>
    <property type="project" value="UniProtKB-KW"/>
</dbReference>
<reference evidence="4" key="1">
    <citation type="submission" date="2019-02" db="EMBL/GenBank/DDBJ databases">
        <authorList>
            <person name="Gruber-Vodicka R. H."/>
            <person name="Seah K. B. B."/>
        </authorList>
    </citation>
    <scope>NUCLEOTIDE SEQUENCE</scope>
    <source>
        <strain evidence="4">BECK_S426</strain>
    </source>
</reference>
<evidence type="ECO:0000313" key="4">
    <source>
        <dbReference type="EMBL" id="VFK32155.1"/>
    </source>
</evidence>
<sequence length="379" mass="41541">MDARSDPPYAGTFFICWGDEILNMIVRIFTFPIPDSGFIPLSLLVALLITLPACDVAREGSAQNTPLRMGISVPANPSHAWRAPLATRSLLLAIEQSGHRIIAVGERGHILYRQERIPWRQAQVPTQVLLTGLSFSHARHGLAVGHDGIILATDDGGQTWRKVREAIEEERPLLDILSWDRFGIAVGAYGYLLETKDGGQSWRPGAIREDHDFHLNAIAMTPDAITGAITENSRIYIAAEAGYAYRSDDLGDTWQTLDPPYDGSFFGIHPIDGKKVIVFGLRSHLFASEDAGETWRPVNTGIQATLTSATSLRDGRILVTGHGGNLLLVDRALRRTRHAQLPERKDLSAAVEIAPNRILLAGEGGIRAIDLRQVFSDAP</sequence>
<gene>
    <name evidence="4" type="ORF">BECKLPF1236C_GA0070990_101593</name>
</gene>
<proteinExistence type="predicted"/>
<dbReference type="EMBL" id="CAADFP010000159">
    <property type="protein sequence ID" value="VFK32155.1"/>
    <property type="molecule type" value="Genomic_DNA"/>
</dbReference>
<dbReference type="Gene3D" id="2.130.10.10">
    <property type="entry name" value="YVTN repeat-like/Quinoprotein amine dehydrogenase"/>
    <property type="match status" value="1"/>
</dbReference>
<dbReference type="InterPro" id="IPR028203">
    <property type="entry name" value="PSII_CF48-like_dom"/>
</dbReference>
<accession>A0A450XS95</accession>
<name>A0A450XS95_9GAMM</name>
<dbReference type="PANTHER" id="PTHR47199">
    <property type="entry name" value="PHOTOSYSTEM II STABILITY/ASSEMBLY FACTOR HCF136, CHLOROPLASTIC"/>
    <property type="match status" value="1"/>
</dbReference>
<evidence type="ECO:0000259" key="3">
    <source>
        <dbReference type="Pfam" id="PF14870"/>
    </source>
</evidence>
<dbReference type="InterPro" id="IPR015943">
    <property type="entry name" value="WD40/YVTN_repeat-like_dom_sf"/>
</dbReference>
<evidence type="ECO:0000256" key="1">
    <source>
        <dbReference type="ARBA" id="ARBA00022531"/>
    </source>
</evidence>
<dbReference type="CDD" id="cd15482">
    <property type="entry name" value="Sialidase_non-viral"/>
    <property type="match status" value="1"/>
</dbReference>
<dbReference type="Pfam" id="PF14870">
    <property type="entry name" value="PSII_BNR"/>
    <property type="match status" value="1"/>
</dbReference>
<keyword evidence="1" id="KW-0602">Photosynthesis</keyword>